<dbReference type="Pfam" id="PF00089">
    <property type="entry name" value="Trypsin"/>
    <property type="match status" value="1"/>
</dbReference>
<accession>A0AAZ3RKT0</accession>
<evidence type="ECO:0000256" key="5">
    <source>
        <dbReference type="RuleBase" id="RU363034"/>
    </source>
</evidence>
<dbReference type="InterPro" id="IPR001254">
    <property type="entry name" value="Trypsin_dom"/>
</dbReference>
<organism evidence="7 8">
    <name type="scientific">Oncorhynchus tshawytscha</name>
    <name type="common">Chinook salmon</name>
    <name type="synonym">Salmo tshawytscha</name>
    <dbReference type="NCBI Taxonomy" id="74940"/>
    <lineage>
        <taxon>Eukaryota</taxon>
        <taxon>Metazoa</taxon>
        <taxon>Chordata</taxon>
        <taxon>Craniata</taxon>
        <taxon>Vertebrata</taxon>
        <taxon>Euteleostomi</taxon>
        <taxon>Actinopterygii</taxon>
        <taxon>Neopterygii</taxon>
        <taxon>Teleostei</taxon>
        <taxon>Protacanthopterygii</taxon>
        <taxon>Salmoniformes</taxon>
        <taxon>Salmonidae</taxon>
        <taxon>Salmoninae</taxon>
        <taxon>Oncorhynchus</taxon>
    </lineage>
</organism>
<proteinExistence type="predicted"/>
<dbReference type="PRINTS" id="PR00722">
    <property type="entry name" value="CHYMOTRYPSIN"/>
</dbReference>
<reference evidence="7" key="2">
    <citation type="submission" date="2025-08" db="UniProtKB">
        <authorList>
            <consortium name="Ensembl"/>
        </authorList>
    </citation>
    <scope>IDENTIFICATION</scope>
</reference>
<dbReference type="PANTHER" id="PTHR24252">
    <property type="entry name" value="ACROSIN-RELATED"/>
    <property type="match status" value="1"/>
</dbReference>
<dbReference type="InterPro" id="IPR001314">
    <property type="entry name" value="Peptidase_S1A"/>
</dbReference>
<gene>
    <name evidence="7" type="primary">OVCH2</name>
</gene>
<dbReference type="PROSITE" id="PS50240">
    <property type="entry name" value="TRYPSIN_DOM"/>
    <property type="match status" value="1"/>
</dbReference>
<dbReference type="Ensembl" id="ENSOTST00005085628.2">
    <property type="protein sequence ID" value="ENSOTSP00005140885.1"/>
    <property type="gene ID" value="ENSOTSG00005037182.2"/>
</dbReference>
<evidence type="ECO:0000313" key="8">
    <source>
        <dbReference type="Proteomes" id="UP000694402"/>
    </source>
</evidence>
<evidence type="ECO:0000256" key="1">
    <source>
        <dbReference type="ARBA" id="ARBA00022670"/>
    </source>
</evidence>
<dbReference type="GeneTree" id="ENSGT00940000157791"/>
<reference evidence="8" key="1">
    <citation type="journal article" date="2018" name="PLoS ONE">
        <title>Chinook salmon (Oncorhynchus tshawytscha) genome and transcriptome.</title>
        <authorList>
            <person name="Christensen K.A."/>
            <person name="Leong J.S."/>
            <person name="Sakhrani D."/>
            <person name="Biagi C.A."/>
            <person name="Minkley D.R."/>
            <person name="Withler R.E."/>
            <person name="Rondeau E.B."/>
            <person name="Koop B.F."/>
            <person name="Devlin R.H."/>
        </authorList>
    </citation>
    <scope>NUCLEOTIDE SEQUENCE [LARGE SCALE GENOMIC DNA]</scope>
</reference>
<name>A0AAZ3RKT0_ONCTS</name>
<feature type="domain" description="Peptidase S1" evidence="6">
    <location>
        <begin position="62"/>
        <end position="291"/>
    </location>
</feature>
<reference evidence="7" key="3">
    <citation type="submission" date="2025-09" db="UniProtKB">
        <authorList>
            <consortium name="Ensembl"/>
        </authorList>
    </citation>
    <scope>IDENTIFICATION</scope>
</reference>
<dbReference type="AlphaFoldDB" id="A0AAZ3RKT0"/>
<dbReference type="Proteomes" id="UP000694402">
    <property type="component" value="Unassembled WGS sequence"/>
</dbReference>
<dbReference type="InterPro" id="IPR018114">
    <property type="entry name" value="TRYPSIN_HIS"/>
</dbReference>
<evidence type="ECO:0000256" key="3">
    <source>
        <dbReference type="ARBA" id="ARBA00022825"/>
    </source>
</evidence>
<dbReference type="InterPro" id="IPR009003">
    <property type="entry name" value="Peptidase_S1_PA"/>
</dbReference>
<dbReference type="SMART" id="SM00020">
    <property type="entry name" value="Tryp_SPc"/>
    <property type="match status" value="1"/>
</dbReference>
<dbReference type="Gene3D" id="2.40.10.10">
    <property type="entry name" value="Trypsin-like serine proteases"/>
    <property type="match status" value="1"/>
</dbReference>
<evidence type="ECO:0000256" key="4">
    <source>
        <dbReference type="ARBA" id="ARBA00023157"/>
    </source>
</evidence>
<dbReference type="FunFam" id="2.40.10.10:FF:000068">
    <property type="entry name" value="transmembrane protease serine 2"/>
    <property type="match status" value="1"/>
</dbReference>
<dbReference type="InterPro" id="IPR043504">
    <property type="entry name" value="Peptidase_S1_PA_chymotrypsin"/>
</dbReference>
<dbReference type="PROSITE" id="PS00135">
    <property type="entry name" value="TRYPSIN_SER"/>
    <property type="match status" value="1"/>
</dbReference>
<protein>
    <recommendedName>
        <fullName evidence="6">Peptidase S1 domain-containing protein</fullName>
    </recommendedName>
</protein>
<keyword evidence="8" id="KW-1185">Reference proteome</keyword>
<dbReference type="CDD" id="cd00190">
    <property type="entry name" value="Tryp_SPc"/>
    <property type="match status" value="1"/>
</dbReference>
<keyword evidence="3 5" id="KW-0720">Serine protease</keyword>
<dbReference type="GO" id="GO:0004252">
    <property type="term" value="F:serine-type endopeptidase activity"/>
    <property type="evidence" value="ECO:0007669"/>
    <property type="project" value="InterPro"/>
</dbReference>
<dbReference type="GO" id="GO:0006508">
    <property type="term" value="P:proteolysis"/>
    <property type="evidence" value="ECO:0007669"/>
    <property type="project" value="UniProtKB-KW"/>
</dbReference>
<dbReference type="InterPro" id="IPR033116">
    <property type="entry name" value="TRYPSIN_SER"/>
</dbReference>
<keyword evidence="1 5" id="KW-0645">Protease</keyword>
<sequence>MVLQFTSDSTVTYRGFHATVSFISKIDLLDGESEDGTVHFQHSLPDSCGMPHVRAASTSSESLEGAGESRHAWPWDVRLSKDTNNICYGAIIQPAWVLTAAHCLLGLEDQSLRSLLVETGGPKNQRRGVRRLVLHPQYDPSSQDYDVALLQLDSPLLITEHALSVCLPCSGPEVPQSQVCMLSSWESQTGGPWNSTVEPLEVPLVSHADCERYNTGRLTARMLCAGPPQHRGQDTCTGPGDSGGALVCQIKDSGYFVLGVSSRKEGCGKFQRPGVYTSVPMMTDWIHEQLHEDSADSSRTLPYQKQQEELAFSIDYDDNNYGAESSGESY</sequence>
<dbReference type="PANTHER" id="PTHR24252:SF7">
    <property type="entry name" value="HYALIN"/>
    <property type="match status" value="1"/>
</dbReference>
<dbReference type="PROSITE" id="PS00134">
    <property type="entry name" value="TRYPSIN_HIS"/>
    <property type="match status" value="1"/>
</dbReference>
<keyword evidence="2 5" id="KW-0378">Hydrolase</keyword>
<evidence type="ECO:0000256" key="2">
    <source>
        <dbReference type="ARBA" id="ARBA00022801"/>
    </source>
</evidence>
<keyword evidence="4" id="KW-1015">Disulfide bond</keyword>
<evidence type="ECO:0000259" key="6">
    <source>
        <dbReference type="PROSITE" id="PS50240"/>
    </source>
</evidence>
<evidence type="ECO:0000313" key="7">
    <source>
        <dbReference type="Ensembl" id="ENSOTSP00005140885.1"/>
    </source>
</evidence>
<dbReference type="SUPFAM" id="SSF50494">
    <property type="entry name" value="Trypsin-like serine proteases"/>
    <property type="match status" value="1"/>
</dbReference>